<accession>A0A0F5MX77</accession>
<comment type="caution">
    <text evidence="1">The sequence shown here is derived from an EMBL/GenBank/DDBJ whole genome shotgun (WGS) entry which is preliminary data.</text>
</comment>
<sequence length="82" mass="8443">MCGAPSGGGTIPPEFAALAAADPQTVGLIIADIEPHSRPFDLRGWDARMKAVVSGEYASLFGLGEPLAPGTKWRVVHGGSLV</sequence>
<reference evidence="1" key="2">
    <citation type="submission" date="2015-04" db="EMBL/GenBank/DDBJ databases">
        <title>Genome sequence of Mycobacterium arupense strain GUC1.</title>
        <authorList>
            <person name="Greninger A.L."/>
            <person name="Cunningham G."/>
            <person name="Chiu C.Y."/>
            <person name="Miller S."/>
        </authorList>
    </citation>
    <scope>NUCLEOTIDE SEQUENCE</scope>
    <source>
        <strain evidence="1">GUC1</strain>
    </source>
</reference>
<dbReference type="EMBL" id="LASW01000061">
    <property type="protein sequence ID" value="KKB98662.1"/>
    <property type="molecule type" value="Genomic_DNA"/>
</dbReference>
<dbReference type="PATRIC" id="fig|342002.3.peg.3560"/>
<evidence type="ECO:0000313" key="2">
    <source>
        <dbReference type="EMBL" id="OQZ92524.1"/>
    </source>
</evidence>
<keyword evidence="4" id="KW-1185">Reference proteome</keyword>
<gene>
    <name evidence="2" type="ORF">BST15_18880</name>
    <name evidence="1" type="ORF">WR43_13330</name>
</gene>
<organism evidence="1 3">
    <name type="scientific">Mycolicibacter arupensis</name>
    <dbReference type="NCBI Taxonomy" id="342002"/>
    <lineage>
        <taxon>Bacteria</taxon>
        <taxon>Bacillati</taxon>
        <taxon>Actinomycetota</taxon>
        <taxon>Actinomycetes</taxon>
        <taxon>Mycobacteriales</taxon>
        <taxon>Mycobacteriaceae</taxon>
        <taxon>Mycolicibacter</taxon>
    </lineage>
</organism>
<name>A0A0F5MX77_9MYCO</name>
<protein>
    <submittedName>
        <fullName evidence="1">Uncharacterized protein</fullName>
    </submittedName>
</protein>
<evidence type="ECO:0000313" key="4">
    <source>
        <dbReference type="Proteomes" id="UP000192327"/>
    </source>
</evidence>
<dbReference type="EMBL" id="MVHH01000061">
    <property type="protein sequence ID" value="OQZ92524.1"/>
    <property type="molecule type" value="Genomic_DNA"/>
</dbReference>
<proteinExistence type="predicted"/>
<dbReference type="Proteomes" id="UP000192327">
    <property type="component" value="Unassembled WGS sequence"/>
</dbReference>
<reference evidence="3" key="1">
    <citation type="submission" date="2015-04" db="EMBL/GenBank/DDBJ databases">
        <title>Genome sequence of Mycobacterium arupense GUC1.</title>
        <authorList>
            <person name="Greninger A.L."/>
            <person name="Cunningham G."/>
            <person name="Chiu C.Y."/>
            <person name="Miller S."/>
        </authorList>
    </citation>
    <scope>NUCLEOTIDE SEQUENCE [LARGE SCALE GENOMIC DNA]</scope>
    <source>
        <strain evidence="3">GUC1</strain>
    </source>
</reference>
<reference evidence="2 4" key="3">
    <citation type="submission" date="2016-12" db="EMBL/GenBank/DDBJ databases">
        <title>The new phylogeny of genus Mycobacterium.</title>
        <authorList>
            <person name="Tortoli E."/>
            <person name="Trovato A."/>
            <person name="Cirillo D.M."/>
        </authorList>
    </citation>
    <scope>NUCLEOTIDE SEQUENCE [LARGE SCALE GENOMIC DNA]</scope>
    <source>
        <strain evidence="2 4">DSM 44942</strain>
    </source>
</reference>
<dbReference type="AlphaFoldDB" id="A0A0F5MX77"/>
<evidence type="ECO:0000313" key="1">
    <source>
        <dbReference type="EMBL" id="KKB98662.1"/>
    </source>
</evidence>
<evidence type="ECO:0000313" key="3">
    <source>
        <dbReference type="Proteomes" id="UP000034416"/>
    </source>
</evidence>
<dbReference type="Proteomes" id="UP000034416">
    <property type="component" value="Unassembled WGS sequence"/>
</dbReference>